<protein>
    <submittedName>
        <fullName evidence="1">Uncharacterized protein</fullName>
    </submittedName>
</protein>
<name>A0A177EQN8_9EURO</name>
<evidence type="ECO:0000313" key="2">
    <source>
        <dbReference type="Proteomes" id="UP000077002"/>
    </source>
</evidence>
<reference evidence="1 2" key="1">
    <citation type="submission" date="2016-03" db="EMBL/GenBank/DDBJ databases">
        <title>Draft genome sequence of the Fonsecaea monophora CBS 269.37.</title>
        <authorList>
            <person name="Bombassaro A."/>
            <person name="Vinicius W.A."/>
            <person name="De Hoog S."/>
            <person name="Sun J."/>
            <person name="Souza E.M."/>
            <person name="Raittz R.T."/>
            <person name="Costa F."/>
            <person name="Leao A.C."/>
            <person name="Tadra-Sfeir M.Z."/>
            <person name="Baura V."/>
            <person name="Balsanelli E."/>
            <person name="Pedrosa F.O."/>
            <person name="Moreno L.F."/>
            <person name="Steffens M.B."/>
            <person name="Xi L."/>
            <person name="Bocca A.L."/>
            <person name="Felipe M.S."/>
            <person name="Teixeira M."/>
            <person name="Telles Filho F.Q."/>
            <person name="Azevedo C.M."/>
            <person name="Gomes R."/>
            <person name="Vicente V.A."/>
        </authorList>
    </citation>
    <scope>NUCLEOTIDE SEQUENCE [LARGE SCALE GENOMIC DNA]</scope>
    <source>
        <strain evidence="1 2">CBS 269.37</strain>
    </source>
</reference>
<comment type="caution">
    <text evidence="1">The sequence shown here is derived from an EMBL/GenBank/DDBJ whole genome shotgun (WGS) entry which is preliminary data.</text>
</comment>
<dbReference type="RefSeq" id="XP_022506265.1">
    <property type="nucleotide sequence ID" value="XM_022661413.1"/>
</dbReference>
<dbReference type="AlphaFoldDB" id="A0A177EQN8"/>
<accession>A0A177EQN8</accession>
<gene>
    <name evidence="1" type="ORF">AYO21_11523</name>
</gene>
<dbReference type="GeneID" id="34606616"/>
<dbReference type="Proteomes" id="UP000077002">
    <property type="component" value="Unassembled WGS sequence"/>
</dbReference>
<dbReference type="EMBL" id="LVKK01000165">
    <property type="protein sequence ID" value="OAG34313.1"/>
    <property type="molecule type" value="Genomic_DNA"/>
</dbReference>
<organism evidence="1 2">
    <name type="scientific">Fonsecaea monophora</name>
    <dbReference type="NCBI Taxonomy" id="254056"/>
    <lineage>
        <taxon>Eukaryota</taxon>
        <taxon>Fungi</taxon>
        <taxon>Dikarya</taxon>
        <taxon>Ascomycota</taxon>
        <taxon>Pezizomycotina</taxon>
        <taxon>Eurotiomycetes</taxon>
        <taxon>Chaetothyriomycetidae</taxon>
        <taxon>Chaetothyriales</taxon>
        <taxon>Herpotrichiellaceae</taxon>
        <taxon>Fonsecaea</taxon>
    </lineage>
</organism>
<dbReference type="OrthoDB" id="4139647at2759"/>
<keyword evidence="2" id="KW-1185">Reference proteome</keyword>
<evidence type="ECO:0000313" key="1">
    <source>
        <dbReference type="EMBL" id="OAG34313.1"/>
    </source>
</evidence>
<proteinExistence type="predicted"/>
<sequence length="192" mass="21501">MFGYAKEIPGNEYREDPFKALRIPPNNPGEYPSYVRPKLNFLSVFTQVAPFADGLREAGGLDRYDYTRLRMACTTIAQVFRPYPYDRLEPDTKERYFAGLQAIACDECGTPSGRLVVKPCHGMGSRSAGRFSGCDKFLSKTSIEPTESQLGRDVNVVTHLMRMFLINQIPNGSVQGAEKHCWKHAPCLPATT</sequence>